<feature type="transmembrane region" description="Helical" evidence="1">
    <location>
        <begin position="344"/>
        <end position="362"/>
    </location>
</feature>
<protein>
    <submittedName>
        <fullName evidence="2">NnrS family protein</fullName>
    </submittedName>
</protein>
<feature type="transmembrane region" description="Helical" evidence="1">
    <location>
        <begin position="244"/>
        <end position="261"/>
    </location>
</feature>
<keyword evidence="1" id="KW-0812">Transmembrane</keyword>
<comment type="caution">
    <text evidence="2">The sequence shown here is derived from an EMBL/GenBank/DDBJ whole genome shotgun (WGS) entry which is preliminary data.</text>
</comment>
<evidence type="ECO:0000256" key="1">
    <source>
        <dbReference type="SAM" id="Phobius"/>
    </source>
</evidence>
<gene>
    <name evidence="2" type="ORF">JWV37_10125</name>
</gene>
<reference evidence="2 3" key="1">
    <citation type="submission" date="2021-02" db="EMBL/GenBank/DDBJ databases">
        <title>Sulfurospirillum tamanensis sp. nov.</title>
        <authorList>
            <person name="Frolova A."/>
            <person name="Merkel A."/>
            <person name="Slobodkin A."/>
        </authorList>
    </citation>
    <scope>NUCLEOTIDE SEQUENCE [LARGE SCALE GENOMIC DNA]</scope>
    <source>
        <strain evidence="2 3">T05b</strain>
    </source>
</reference>
<accession>A0ABS2WVB6</accession>
<dbReference type="Proteomes" id="UP000703590">
    <property type="component" value="Unassembled WGS sequence"/>
</dbReference>
<feature type="transmembrane region" description="Helical" evidence="1">
    <location>
        <begin position="123"/>
        <end position="143"/>
    </location>
</feature>
<dbReference type="EMBL" id="JAFHKK010000025">
    <property type="protein sequence ID" value="MBN2965139.1"/>
    <property type="molecule type" value="Genomic_DNA"/>
</dbReference>
<keyword evidence="1" id="KW-1133">Transmembrane helix</keyword>
<proteinExistence type="predicted"/>
<feature type="transmembrane region" description="Helical" evidence="1">
    <location>
        <begin position="28"/>
        <end position="49"/>
    </location>
</feature>
<organism evidence="2 3">
    <name type="scientific">Sulfurospirillum tamanense</name>
    <dbReference type="NCBI Taxonomy" id="2813362"/>
    <lineage>
        <taxon>Bacteria</taxon>
        <taxon>Pseudomonadati</taxon>
        <taxon>Campylobacterota</taxon>
        <taxon>Epsilonproteobacteria</taxon>
        <taxon>Campylobacterales</taxon>
        <taxon>Sulfurospirillaceae</taxon>
        <taxon>Sulfurospirillum</taxon>
    </lineage>
</organism>
<feature type="transmembrane region" description="Helical" evidence="1">
    <location>
        <begin position="189"/>
        <end position="210"/>
    </location>
</feature>
<feature type="transmembrane region" description="Helical" evidence="1">
    <location>
        <begin position="313"/>
        <end position="332"/>
    </location>
</feature>
<feature type="transmembrane region" description="Helical" evidence="1">
    <location>
        <begin position="222"/>
        <end position="238"/>
    </location>
</feature>
<reference evidence="3" key="2">
    <citation type="submission" date="2021-02" db="EMBL/GenBank/DDBJ databases">
        <title>Sulfurospirillum tamanensis sp. nov.</title>
        <authorList>
            <person name="Merkel A.Y."/>
        </authorList>
    </citation>
    <scope>NUCLEOTIDE SEQUENCE [LARGE SCALE GENOMIC DNA]</scope>
    <source>
        <strain evidence="3">T05b</strain>
    </source>
</reference>
<evidence type="ECO:0000313" key="2">
    <source>
        <dbReference type="EMBL" id="MBN2965139.1"/>
    </source>
</evidence>
<name>A0ABS2WVB6_9BACT</name>
<feature type="transmembrane region" description="Helical" evidence="1">
    <location>
        <begin position="273"/>
        <end position="293"/>
    </location>
</feature>
<feature type="transmembrane region" description="Helical" evidence="1">
    <location>
        <begin position="61"/>
        <end position="84"/>
    </location>
</feature>
<feature type="transmembrane region" description="Helical" evidence="1">
    <location>
        <begin position="155"/>
        <end position="177"/>
    </location>
</feature>
<feature type="transmembrane region" description="Helical" evidence="1">
    <location>
        <begin position="368"/>
        <end position="388"/>
    </location>
</feature>
<reference evidence="2 3" key="3">
    <citation type="submission" date="2021-02" db="EMBL/GenBank/DDBJ databases">
        <authorList>
            <person name="Merkel A.Y."/>
        </authorList>
    </citation>
    <scope>NUCLEOTIDE SEQUENCE [LARGE SCALE GENOMIC DNA]</scope>
    <source>
        <strain evidence="2 3">T05b</strain>
    </source>
</reference>
<dbReference type="RefSeq" id="WP_205459687.1">
    <property type="nucleotide sequence ID" value="NZ_JAFHKK010000025.1"/>
</dbReference>
<keyword evidence="3" id="KW-1185">Reference proteome</keyword>
<evidence type="ECO:0000313" key="3">
    <source>
        <dbReference type="Proteomes" id="UP000703590"/>
    </source>
</evidence>
<dbReference type="InterPro" id="IPR010266">
    <property type="entry name" value="NnrS"/>
</dbReference>
<sequence length="398" mass="44324">MVFVSSLTPPPSPKTSPWQNLLALPHRLFFFAGIVQGVVFVALLGMQYGGWIALHVRPEFYHGYAMAFVVFTQFFVGFLLTTFPRYLARPSAPKSAYLWPALALNLGGVGLAVFSFVSEAWTLLAMVLVLVGYGKLVWVLWDFQRQSSVPNKQDTSWMLVAFAFGALAQVLFFASFVAPTLHVALTMSFYMYLFLVVIVVSQKMIPFFAANRVQGYEVRKSTYFLPVVFGGLLLKVALESLGFNALLADGLLFGVITLELVRWKLPFRQSPPILWVLFLSIWWAPVGFLLFTLHGLSQWFDLGWHFGHAPLHALALGYFTTVLIGFGTRVLLGHSGRTPVADGYAVALFGLVQTMTLLRVGADLVPSHYMSLIGLSALAWLGVFGWWAGRYGKILFEK</sequence>
<keyword evidence="1" id="KW-0472">Membrane</keyword>
<dbReference type="Pfam" id="PF05940">
    <property type="entry name" value="NnrS"/>
    <property type="match status" value="1"/>
</dbReference>
<feature type="transmembrane region" description="Helical" evidence="1">
    <location>
        <begin position="96"/>
        <end position="117"/>
    </location>
</feature>